<evidence type="ECO:0000313" key="3">
    <source>
        <dbReference type="Proteomes" id="UP000324222"/>
    </source>
</evidence>
<accession>A0A5B7FPL0</accession>
<sequence>MLNAACYVQLSTQITSIIHTPPIRLIHKDREWLGRTGMDWEEMIRAVLNWEWLRYTRTEWNRLGRVGTGWGDNESPPRGQCQGYYD</sequence>
<gene>
    <name evidence="2" type="ORF">E2C01_043480</name>
</gene>
<comment type="caution">
    <text evidence="2">The sequence shown here is derived from an EMBL/GenBank/DDBJ whole genome shotgun (WGS) entry which is preliminary data.</text>
</comment>
<dbReference type="Proteomes" id="UP000324222">
    <property type="component" value="Unassembled WGS sequence"/>
</dbReference>
<evidence type="ECO:0000313" key="2">
    <source>
        <dbReference type="EMBL" id="MPC49670.1"/>
    </source>
</evidence>
<name>A0A5B7FPL0_PORTR</name>
<dbReference type="AlphaFoldDB" id="A0A5B7FPL0"/>
<dbReference type="EMBL" id="VSRR010009026">
    <property type="protein sequence ID" value="MPC49670.1"/>
    <property type="molecule type" value="Genomic_DNA"/>
</dbReference>
<proteinExistence type="predicted"/>
<feature type="region of interest" description="Disordered" evidence="1">
    <location>
        <begin position="66"/>
        <end position="86"/>
    </location>
</feature>
<reference evidence="2 3" key="1">
    <citation type="submission" date="2019-05" db="EMBL/GenBank/DDBJ databases">
        <title>Another draft genome of Portunus trituberculatus and its Hox gene families provides insights of decapod evolution.</title>
        <authorList>
            <person name="Jeong J.-H."/>
            <person name="Song I."/>
            <person name="Kim S."/>
            <person name="Choi T."/>
            <person name="Kim D."/>
            <person name="Ryu S."/>
            <person name="Kim W."/>
        </authorList>
    </citation>
    <scope>NUCLEOTIDE SEQUENCE [LARGE SCALE GENOMIC DNA]</scope>
    <source>
        <tissue evidence="2">Muscle</tissue>
    </source>
</reference>
<organism evidence="2 3">
    <name type="scientific">Portunus trituberculatus</name>
    <name type="common">Swimming crab</name>
    <name type="synonym">Neptunus trituberculatus</name>
    <dbReference type="NCBI Taxonomy" id="210409"/>
    <lineage>
        <taxon>Eukaryota</taxon>
        <taxon>Metazoa</taxon>
        <taxon>Ecdysozoa</taxon>
        <taxon>Arthropoda</taxon>
        <taxon>Crustacea</taxon>
        <taxon>Multicrustacea</taxon>
        <taxon>Malacostraca</taxon>
        <taxon>Eumalacostraca</taxon>
        <taxon>Eucarida</taxon>
        <taxon>Decapoda</taxon>
        <taxon>Pleocyemata</taxon>
        <taxon>Brachyura</taxon>
        <taxon>Eubrachyura</taxon>
        <taxon>Portunoidea</taxon>
        <taxon>Portunidae</taxon>
        <taxon>Portuninae</taxon>
        <taxon>Portunus</taxon>
    </lineage>
</organism>
<protein>
    <submittedName>
        <fullName evidence="2">Uncharacterized protein</fullName>
    </submittedName>
</protein>
<evidence type="ECO:0000256" key="1">
    <source>
        <dbReference type="SAM" id="MobiDB-lite"/>
    </source>
</evidence>
<keyword evidence="3" id="KW-1185">Reference proteome</keyword>